<keyword evidence="2" id="KW-0805">Transcription regulation</keyword>
<dbReference type="InterPro" id="IPR005650">
    <property type="entry name" value="BlaI_family"/>
</dbReference>
<dbReference type="Proteomes" id="UP001609175">
    <property type="component" value="Unassembled WGS sequence"/>
</dbReference>
<dbReference type="Pfam" id="PF03965">
    <property type="entry name" value="Penicillinase_R"/>
    <property type="match status" value="1"/>
</dbReference>
<proteinExistence type="inferred from homology"/>
<protein>
    <submittedName>
        <fullName evidence="7">BlaI/MecI/CopY family transcriptional regulator</fullName>
    </submittedName>
</protein>
<reference evidence="9 10" key="1">
    <citation type="submission" date="2024-10" db="EMBL/GenBank/DDBJ databases">
        <authorList>
            <person name="Riesco R."/>
        </authorList>
    </citation>
    <scope>NUCLEOTIDE SEQUENCE [LARGE SCALE GENOMIC DNA]</scope>
    <source>
        <strain evidence="8 10">NCIMB 15448</strain>
        <strain evidence="6 9">NCIMB 15449</strain>
        <strain evidence="7 11">NCIMB 15450</strain>
    </source>
</reference>
<keyword evidence="11" id="KW-1185">Reference proteome</keyword>
<dbReference type="EMBL" id="JBIMSN010000025">
    <property type="protein sequence ID" value="MFH5228195.1"/>
    <property type="molecule type" value="Genomic_DNA"/>
</dbReference>
<accession>A0ABW7K484</accession>
<evidence type="ECO:0000256" key="1">
    <source>
        <dbReference type="ARBA" id="ARBA00011046"/>
    </source>
</evidence>
<sequence length="125" mass="14388">MNGLGSLEARVMDVLWDTTEALTVRDLRERLKDPFAYTTILTVVGHLYDKGWVDRIMHRRAYLYRPRQSRAEATARALREIIDTSNDPEGVLLHFAKTVTEAESEAFRRGLSKPPQRSNSRSRKS</sequence>
<comment type="caution">
    <text evidence="7">The sequence shown here is derived from an EMBL/GenBank/DDBJ whole genome shotgun (WGS) entry which is preliminary data.</text>
</comment>
<dbReference type="Proteomes" id="UP001609176">
    <property type="component" value="Unassembled WGS sequence"/>
</dbReference>
<comment type="similarity">
    <text evidence="1">Belongs to the BlaI transcriptional regulatory family.</text>
</comment>
<dbReference type="Gene3D" id="1.10.10.10">
    <property type="entry name" value="Winged helix-like DNA-binding domain superfamily/Winged helix DNA-binding domain"/>
    <property type="match status" value="1"/>
</dbReference>
<feature type="region of interest" description="Disordered" evidence="5">
    <location>
        <begin position="105"/>
        <end position="125"/>
    </location>
</feature>
<dbReference type="EMBL" id="JBIMSO010000059">
    <property type="protein sequence ID" value="MFH5210133.1"/>
    <property type="molecule type" value="Genomic_DNA"/>
</dbReference>
<name>A0ABW7K484_9NOCA</name>
<gene>
    <name evidence="8" type="ORF">ACHIPV_29045</name>
    <name evidence="6" type="ORF">ACHIPZ_18285</name>
    <name evidence="7" type="ORF">ACHIRB_06330</name>
</gene>
<evidence type="ECO:0000313" key="10">
    <source>
        <dbReference type="Proteomes" id="UP001609176"/>
    </source>
</evidence>
<keyword evidence="4" id="KW-0804">Transcription</keyword>
<keyword evidence="3" id="KW-0238">DNA-binding</keyword>
<evidence type="ECO:0000313" key="7">
    <source>
        <dbReference type="EMBL" id="MFH5228195.1"/>
    </source>
</evidence>
<evidence type="ECO:0000313" key="6">
    <source>
        <dbReference type="EMBL" id="MFH5210133.1"/>
    </source>
</evidence>
<dbReference type="RefSeq" id="WP_395115804.1">
    <property type="nucleotide sequence ID" value="NZ_JBIMSN010000025.1"/>
</dbReference>
<organism evidence="7 11">
    <name type="scientific">Antrihabitans spumae</name>
    <dbReference type="NCBI Taxonomy" id="3373370"/>
    <lineage>
        <taxon>Bacteria</taxon>
        <taxon>Bacillati</taxon>
        <taxon>Actinomycetota</taxon>
        <taxon>Actinomycetes</taxon>
        <taxon>Mycobacteriales</taxon>
        <taxon>Nocardiaceae</taxon>
        <taxon>Antrihabitans</taxon>
    </lineage>
</organism>
<dbReference type="SUPFAM" id="SSF46785">
    <property type="entry name" value="Winged helix' DNA-binding domain"/>
    <property type="match status" value="1"/>
</dbReference>
<evidence type="ECO:0000313" key="9">
    <source>
        <dbReference type="Proteomes" id="UP001609175"/>
    </source>
</evidence>
<dbReference type="InterPro" id="IPR036388">
    <property type="entry name" value="WH-like_DNA-bd_sf"/>
</dbReference>
<dbReference type="InterPro" id="IPR036390">
    <property type="entry name" value="WH_DNA-bd_sf"/>
</dbReference>
<evidence type="ECO:0000313" key="11">
    <source>
        <dbReference type="Proteomes" id="UP001609219"/>
    </source>
</evidence>
<evidence type="ECO:0000256" key="4">
    <source>
        <dbReference type="ARBA" id="ARBA00023163"/>
    </source>
</evidence>
<evidence type="ECO:0000256" key="5">
    <source>
        <dbReference type="SAM" id="MobiDB-lite"/>
    </source>
</evidence>
<dbReference type="Proteomes" id="UP001609219">
    <property type="component" value="Unassembled WGS sequence"/>
</dbReference>
<evidence type="ECO:0000313" key="8">
    <source>
        <dbReference type="EMBL" id="MFH5245881.1"/>
    </source>
</evidence>
<evidence type="ECO:0000256" key="2">
    <source>
        <dbReference type="ARBA" id="ARBA00023015"/>
    </source>
</evidence>
<evidence type="ECO:0000256" key="3">
    <source>
        <dbReference type="ARBA" id="ARBA00023125"/>
    </source>
</evidence>
<dbReference type="EMBL" id="JBIMSP010000106">
    <property type="protein sequence ID" value="MFH5245881.1"/>
    <property type="molecule type" value="Genomic_DNA"/>
</dbReference>